<dbReference type="CDD" id="cd00082">
    <property type="entry name" value="HisKA"/>
    <property type="match status" value="1"/>
</dbReference>
<name>A0ABX0KMJ5_9NEIS</name>
<comment type="catalytic activity">
    <reaction evidence="1">
        <text>ATP + protein L-histidine = ADP + protein N-phospho-L-histidine.</text>
        <dbReference type="EC" id="2.7.13.3"/>
    </reaction>
</comment>
<evidence type="ECO:0000256" key="13">
    <source>
        <dbReference type="ARBA" id="ARBA00023012"/>
    </source>
</evidence>
<comment type="caution">
    <text evidence="18">The sequence shown here is derived from an EMBL/GenBank/DDBJ whole genome shotgun (WGS) entry which is preliminary data.</text>
</comment>
<evidence type="ECO:0000256" key="3">
    <source>
        <dbReference type="ARBA" id="ARBA00012438"/>
    </source>
</evidence>
<keyword evidence="11" id="KW-0067">ATP-binding</keyword>
<keyword evidence="7" id="KW-0808">Transferase</keyword>
<keyword evidence="13" id="KW-0902">Two-component regulatory system</keyword>
<evidence type="ECO:0000256" key="2">
    <source>
        <dbReference type="ARBA" id="ARBA00004429"/>
    </source>
</evidence>
<dbReference type="PROSITE" id="PS50885">
    <property type="entry name" value="HAMP"/>
    <property type="match status" value="1"/>
</dbReference>
<organism evidence="18 19">
    <name type="scientific">Iodobacter violaceini</name>
    <dbReference type="NCBI Taxonomy" id="3044271"/>
    <lineage>
        <taxon>Bacteria</taxon>
        <taxon>Pseudomonadati</taxon>
        <taxon>Pseudomonadota</taxon>
        <taxon>Betaproteobacteria</taxon>
        <taxon>Neisseriales</taxon>
        <taxon>Chitinibacteraceae</taxon>
        <taxon>Iodobacter</taxon>
    </lineage>
</organism>
<dbReference type="SUPFAM" id="SSF55874">
    <property type="entry name" value="ATPase domain of HSP90 chaperone/DNA topoisomerase II/histidine kinase"/>
    <property type="match status" value="1"/>
</dbReference>
<dbReference type="InterPro" id="IPR005467">
    <property type="entry name" value="His_kinase_dom"/>
</dbReference>
<evidence type="ECO:0000256" key="12">
    <source>
        <dbReference type="ARBA" id="ARBA00022989"/>
    </source>
</evidence>
<evidence type="ECO:0000313" key="19">
    <source>
        <dbReference type="Proteomes" id="UP000712570"/>
    </source>
</evidence>
<evidence type="ECO:0000256" key="1">
    <source>
        <dbReference type="ARBA" id="ARBA00000085"/>
    </source>
</evidence>
<dbReference type="InterPro" id="IPR050980">
    <property type="entry name" value="2C_sensor_his_kinase"/>
</dbReference>
<dbReference type="Proteomes" id="UP000712570">
    <property type="component" value="Unassembled WGS sequence"/>
</dbReference>
<evidence type="ECO:0000256" key="10">
    <source>
        <dbReference type="ARBA" id="ARBA00022777"/>
    </source>
</evidence>
<keyword evidence="9" id="KW-0547">Nucleotide-binding</keyword>
<dbReference type="InterPro" id="IPR003660">
    <property type="entry name" value="HAMP_dom"/>
</dbReference>
<evidence type="ECO:0000259" key="16">
    <source>
        <dbReference type="PROSITE" id="PS50109"/>
    </source>
</evidence>
<dbReference type="SUPFAM" id="SSF47384">
    <property type="entry name" value="Homodimeric domain of signal transducing histidine kinase"/>
    <property type="match status" value="1"/>
</dbReference>
<dbReference type="Pfam" id="PF02518">
    <property type="entry name" value="HATPase_c"/>
    <property type="match status" value="1"/>
</dbReference>
<dbReference type="InterPro" id="IPR003594">
    <property type="entry name" value="HATPase_dom"/>
</dbReference>
<sequence>MRYWPKTLLGQILLVMLAGLFTANAAGVWLVINDRARLARVLRVEYVAEHIASSINVLGETPAAFRTQLLRALNSPALQVSLDTPWQQARLPGAEVLEFEKLVSKQLQKQERMQVVSMSYGALPESVRSVSGGLEAAESVLINLTLQAQLEDGTVVTFSSSRMSNVLIREPWRIVGWLALVALAAALLSVWAVRRLTQPLSVFSAAAEGLAQNINQPPLPETGPKEVRHLARAFNSMQCAIKLYLSTRSQMLAGISHDLRLPITRIRLRLEKRADPAQNLAIERDLEEMENLIADTLAFLHAGNSAEASVKLNFMDLLEGVVEDIEALGAQISVRGQARQVFTGRPQALRRCLSNLLDNARRYGGNQIALTVQEDAAALQILIEDQGAGIEDAELERVFEPYVRLETSRSRHTGGSGLGLAIARAIARTHGGEILLTNRKEGGLKAMVRLPFVV</sequence>
<dbReference type="Gene3D" id="1.10.287.130">
    <property type="match status" value="1"/>
</dbReference>
<evidence type="ECO:0000256" key="4">
    <source>
        <dbReference type="ARBA" id="ARBA00022475"/>
    </source>
</evidence>
<feature type="transmembrane region" description="Helical" evidence="15">
    <location>
        <begin position="12"/>
        <end position="32"/>
    </location>
</feature>
<dbReference type="PRINTS" id="PR00344">
    <property type="entry name" value="BCTRLSENSOR"/>
</dbReference>
<keyword evidence="10" id="KW-0418">Kinase</keyword>
<dbReference type="SMART" id="SM00304">
    <property type="entry name" value="HAMP"/>
    <property type="match status" value="1"/>
</dbReference>
<evidence type="ECO:0000256" key="6">
    <source>
        <dbReference type="ARBA" id="ARBA00022553"/>
    </source>
</evidence>
<keyword evidence="5" id="KW-0997">Cell inner membrane</keyword>
<feature type="domain" description="HAMP" evidence="17">
    <location>
        <begin position="194"/>
        <end position="246"/>
    </location>
</feature>
<dbReference type="RefSeq" id="WP_166823158.1">
    <property type="nucleotide sequence ID" value="NZ_JAAOLX010000002.1"/>
</dbReference>
<dbReference type="InterPro" id="IPR036097">
    <property type="entry name" value="HisK_dim/P_sf"/>
</dbReference>
<keyword evidence="8 15" id="KW-0812">Transmembrane</keyword>
<dbReference type="EMBL" id="JAAOLX010000002">
    <property type="protein sequence ID" value="NHQ85595.1"/>
    <property type="molecule type" value="Genomic_DNA"/>
</dbReference>
<dbReference type="PROSITE" id="PS50109">
    <property type="entry name" value="HIS_KIN"/>
    <property type="match status" value="1"/>
</dbReference>
<keyword evidence="4" id="KW-1003">Cell membrane</keyword>
<protein>
    <recommendedName>
        <fullName evidence="3">histidine kinase</fullName>
        <ecNumber evidence="3">2.7.13.3</ecNumber>
    </recommendedName>
</protein>
<evidence type="ECO:0000256" key="14">
    <source>
        <dbReference type="ARBA" id="ARBA00023136"/>
    </source>
</evidence>
<gene>
    <name evidence="18" type="ORF">HA050_05615</name>
</gene>
<keyword evidence="6" id="KW-0597">Phosphoprotein</keyword>
<evidence type="ECO:0000256" key="15">
    <source>
        <dbReference type="SAM" id="Phobius"/>
    </source>
</evidence>
<dbReference type="CDD" id="cd00075">
    <property type="entry name" value="HATPase"/>
    <property type="match status" value="1"/>
</dbReference>
<accession>A0ABX0KMJ5</accession>
<dbReference type="InterPro" id="IPR036890">
    <property type="entry name" value="HATPase_C_sf"/>
</dbReference>
<evidence type="ECO:0000256" key="8">
    <source>
        <dbReference type="ARBA" id="ARBA00022692"/>
    </source>
</evidence>
<keyword evidence="12 15" id="KW-1133">Transmembrane helix</keyword>
<keyword evidence="14 15" id="KW-0472">Membrane</keyword>
<dbReference type="InterPro" id="IPR003661">
    <property type="entry name" value="HisK_dim/P_dom"/>
</dbReference>
<evidence type="ECO:0000256" key="9">
    <source>
        <dbReference type="ARBA" id="ARBA00022741"/>
    </source>
</evidence>
<dbReference type="Pfam" id="PF00672">
    <property type="entry name" value="HAMP"/>
    <property type="match status" value="1"/>
</dbReference>
<dbReference type="PANTHER" id="PTHR44936:SF5">
    <property type="entry name" value="SENSOR HISTIDINE KINASE ENVZ"/>
    <property type="match status" value="1"/>
</dbReference>
<dbReference type="InterPro" id="IPR004358">
    <property type="entry name" value="Sig_transdc_His_kin-like_C"/>
</dbReference>
<dbReference type="EC" id="2.7.13.3" evidence="3"/>
<evidence type="ECO:0000256" key="5">
    <source>
        <dbReference type="ARBA" id="ARBA00022519"/>
    </source>
</evidence>
<keyword evidence="19" id="KW-1185">Reference proteome</keyword>
<proteinExistence type="predicted"/>
<dbReference type="SMART" id="SM00387">
    <property type="entry name" value="HATPase_c"/>
    <property type="match status" value="1"/>
</dbReference>
<evidence type="ECO:0000256" key="7">
    <source>
        <dbReference type="ARBA" id="ARBA00022679"/>
    </source>
</evidence>
<evidence type="ECO:0000313" key="18">
    <source>
        <dbReference type="EMBL" id="NHQ85595.1"/>
    </source>
</evidence>
<evidence type="ECO:0000259" key="17">
    <source>
        <dbReference type="PROSITE" id="PS50885"/>
    </source>
</evidence>
<feature type="transmembrane region" description="Helical" evidence="15">
    <location>
        <begin position="172"/>
        <end position="193"/>
    </location>
</feature>
<dbReference type="Gene3D" id="3.30.565.10">
    <property type="entry name" value="Histidine kinase-like ATPase, C-terminal domain"/>
    <property type="match status" value="1"/>
</dbReference>
<evidence type="ECO:0000256" key="11">
    <source>
        <dbReference type="ARBA" id="ARBA00022840"/>
    </source>
</evidence>
<feature type="domain" description="Histidine kinase" evidence="16">
    <location>
        <begin position="254"/>
        <end position="454"/>
    </location>
</feature>
<comment type="subcellular location">
    <subcellularLocation>
        <location evidence="2">Cell inner membrane</location>
        <topology evidence="2">Multi-pass membrane protein</topology>
    </subcellularLocation>
</comment>
<dbReference type="PANTHER" id="PTHR44936">
    <property type="entry name" value="SENSOR PROTEIN CREC"/>
    <property type="match status" value="1"/>
</dbReference>
<reference evidence="18 19" key="1">
    <citation type="submission" date="2020-03" db="EMBL/GenBank/DDBJ databases">
        <title>Draft genome sequence of environmentally isolated violet-colored cultures.</title>
        <authorList>
            <person name="Wilson H.S."/>
        </authorList>
    </citation>
    <scope>NUCLEOTIDE SEQUENCE [LARGE SCALE GENOMIC DNA]</scope>
    <source>
        <strain evidence="18 19">HSC-16F04</strain>
    </source>
</reference>
<dbReference type="CDD" id="cd06225">
    <property type="entry name" value="HAMP"/>
    <property type="match status" value="1"/>
</dbReference>